<dbReference type="RefSeq" id="WP_154544501.1">
    <property type="nucleotide sequence ID" value="NZ_VUMY01000007.1"/>
</dbReference>
<protein>
    <submittedName>
        <fullName evidence="3">Aldehyde dehydrogenase family protein</fullName>
    </submittedName>
</protein>
<keyword evidence="4" id="KW-1185">Reference proteome</keyword>
<organism evidence="3 4">
    <name type="scientific">Mobiluncus porci</name>
    <dbReference type="NCBI Taxonomy" id="2652278"/>
    <lineage>
        <taxon>Bacteria</taxon>
        <taxon>Bacillati</taxon>
        <taxon>Actinomycetota</taxon>
        <taxon>Actinomycetes</taxon>
        <taxon>Actinomycetales</taxon>
        <taxon>Actinomycetaceae</taxon>
        <taxon>Mobiluncus</taxon>
    </lineage>
</organism>
<dbReference type="AlphaFoldDB" id="A0A7K0K2C9"/>
<dbReference type="Pfam" id="PF00171">
    <property type="entry name" value="Aldedh"/>
    <property type="match status" value="1"/>
</dbReference>
<sequence>MNLPDGIDQEFLDALFAAASTENGEAVDIYDVQHWEVIGEIRCSTIEDAFNSLSHAKVMSVQWTNSGSYQRSRILYRFLRQVLRHQESILGLSQLLSGKSRVDATEEYLDILSHSLSTKRALKHLMKLRRGSGAVPMSSYRVERKPLGVVGLFSSPDFQLSMVCDLLTAVMAGNTVVNFVTPQAAIGALMMKALLVSAGLPSDVWRIVVSPTVDLGMKLIPGLDYVSIVASTETCRKVAKQCGFYSVPVTFFGTFKNVAVILEDAKLWNAAKGCARAAFQNAGQSISGLEVIFVQERVKEPFEELLAEYTRDQLRLGTYHEKNAAVGSLLRPERANYSRYIVEQLLTKGGRVLTGSHARPEVSPTFFEPTIVTDLQSAQSLLTTEFYGPVVAIVPFRDVTEVIGHLTKSRIVNSACLFTQDMEFVTNFINNIEVSTVLVNDTYLSLRGSWQATMPVREETGQGIRHGLEAMYQYTRPFSATRLKHISWVPKDLRTGNWTERMTFAVMGINSWMSRHVTDTILIQALKTLWWYLRDRVIGPV</sequence>
<dbReference type="Proteomes" id="UP000442535">
    <property type="component" value="Unassembled WGS sequence"/>
</dbReference>
<dbReference type="EMBL" id="VUMY01000007">
    <property type="protein sequence ID" value="MST49633.1"/>
    <property type="molecule type" value="Genomic_DNA"/>
</dbReference>
<dbReference type="Gene3D" id="3.40.605.10">
    <property type="entry name" value="Aldehyde Dehydrogenase, Chain A, domain 1"/>
    <property type="match status" value="1"/>
</dbReference>
<dbReference type="InterPro" id="IPR015590">
    <property type="entry name" value="Aldehyde_DH_dom"/>
</dbReference>
<dbReference type="InterPro" id="IPR016162">
    <property type="entry name" value="Ald_DH_N"/>
</dbReference>
<reference evidence="3 4" key="1">
    <citation type="submission" date="2019-08" db="EMBL/GenBank/DDBJ databases">
        <title>In-depth cultivation of the pig gut microbiome towards novel bacterial diversity and tailored functional studies.</title>
        <authorList>
            <person name="Wylensek D."/>
            <person name="Hitch T.C.A."/>
            <person name="Clavel T."/>
        </authorList>
    </citation>
    <scope>NUCLEOTIDE SEQUENCE [LARGE SCALE GENOMIC DNA]</scope>
    <source>
        <strain evidence="3 4">RF-GAM-744-WT-7</strain>
    </source>
</reference>
<dbReference type="InterPro" id="IPR016161">
    <property type="entry name" value="Ald_DH/histidinol_DH"/>
</dbReference>
<dbReference type="GO" id="GO:0016620">
    <property type="term" value="F:oxidoreductase activity, acting on the aldehyde or oxo group of donors, NAD or NADP as acceptor"/>
    <property type="evidence" value="ECO:0007669"/>
    <property type="project" value="InterPro"/>
</dbReference>
<dbReference type="InterPro" id="IPR016163">
    <property type="entry name" value="Ald_DH_C"/>
</dbReference>
<name>A0A7K0K2C9_9ACTO</name>
<gene>
    <name evidence="3" type="ORF">FYJ63_05205</name>
</gene>
<accession>A0A7K0K2C9</accession>
<feature type="domain" description="Aldehyde dehydrogenase" evidence="2">
    <location>
        <begin position="25"/>
        <end position="475"/>
    </location>
</feature>
<proteinExistence type="predicted"/>
<evidence type="ECO:0000313" key="4">
    <source>
        <dbReference type="Proteomes" id="UP000442535"/>
    </source>
</evidence>
<dbReference type="PANTHER" id="PTHR11699">
    <property type="entry name" value="ALDEHYDE DEHYDROGENASE-RELATED"/>
    <property type="match status" value="1"/>
</dbReference>
<evidence type="ECO:0000256" key="1">
    <source>
        <dbReference type="ARBA" id="ARBA00023002"/>
    </source>
</evidence>
<evidence type="ECO:0000259" key="2">
    <source>
        <dbReference type="Pfam" id="PF00171"/>
    </source>
</evidence>
<keyword evidence="1" id="KW-0560">Oxidoreductase</keyword>
<comment type="caution">
    <text evidence="3">The sequence shown here is derived from an EMBL/GenBank/DDBJ whole genome shotgun (WGS) entry which is preliminary data.</text>
</comment>
<dbReference type="Gene3D" id="3.40.309.10">
    <property type="entry name" value="Aldehyde Dehydrogenase, Chain A, domain 2"/>
    <property type="match status" value="1"/>
</dbReference>
<evidence type="ECO:0000313" key="3">
    <source>
        <dbReference type="EMBL" id="MST49633.1"/>
    </source>
</evidence>
<dbReference type="SUPFAM" id="SSF53720">
    <property type="entry name" value="ALDH-like"/>
    <property type="match status" value="1"/>
</dbReference>